<dbReference type="InterPro" id="IPR051678">
    <property type="entry name" value="AGP_Transferase"/>
</dbReference>
<dbReference type="GeneID" id="85365471"/>
<accession>A0AA39KBN8</accession>
<reference evidence="1" key="1">
    <citation type="submission" date="2023-06" db="EMBL/GenBank/DDBJ databases">
        <authorList>
            <consortium name="Lawrence Berkeley National Laboratory"/>
            <person name="Ahrendt S."/>
            <person name="Sahu N."/>
            <person name="Indic B."/>
            <person name="Wong-Bajracharya J."/>
            <person name="Merenyi Z."/>
            <person name="Ke H.-M."/>
            <person name="Monk M."/>
            <person name="Kocsube S."/>
            <person name="Drula E."/>
            <person name="Lipzen A."/>
            <person name="Balint B."/>
            <person name="Henrissat B."/>
            <person name="Andreopoulos B."/>
            <person name="Martin F.M."/>
            <person name="Harder C.B."/>
            <person name="Rigling D."/>
            <person name="Ford K.L."/>
            <person name="Foster G.D."/>
            <person name="Pangilinan J."/>
            <person name="Papanicolaou A."/>
            <person name="Barry K."/>
            <person name="LaButti K."/>
            <person name="Viragh M."/>
            <person name="Koriabine M."/>
            <person name="Yan M."/>
            <person name="Riley R."/>
            <person name="Champramary S."/>
            <person name="Plett K.L."/>
            <person name="Tsai I.J."/>
            <person name="Slot J."/>
            <person name="Sipos G."/>
            <person name="Plett J."/>
            <person name="Nagy L.G."/>
            <person name="Grigoriev I.V."/>
        </authorList>
    </citation>
    <scope>NUCLEOTIDE SEQUENCE</scope>
    <source>
        <strain evidence="1">CCBAS 213</strain>
    </source>
</reference>
<organism evidence="1 2">
    <name type="scientific">Armillaria tabescens</name>
    <name type="common">Ringless honey mushroom</name>
    <name type="synonym">Agaricus tabescens</name>
    <dbReference type="NCBI Taxonomy" id="1929756"/>
    <lineage>
        <taxon>Eukaryota</taxon>
        <taxon>Fungi</taxon>
        <taxon>Dikarya</taxon>
        <taxon>Basidiomycota</taxon>
        <taxon>Agaricomycotina</taxon>
        <taxon>Agaricomycetes</taxon>
        <taxon>Agaricomycetidae</taxon>
        <taxon>Agaricales</taxon>
        <taxon>Marasmiineae</taxon>
        <taxon>Physalacriaceae</taxon>
        <taxon>Desarmillaria</taxon>
    </lineage>
</organism>
<dbReference type="PANTHER" id="PTHR21310">
    <property type="entry name" value="AMINOGLYCOSIDE PHOSPHOTRANSFERASE-RELATED-RELATED"/>
    <property type="match status" value="1"/>
</dbReference>
<evidence type="ECO:0000313" key="2">
    <source>
        <dbReference type="Proteomes" id="UP001175211"/>
    </source>
</evidence>
<sequence length="364" mass="40990">MGLVRGFMDLFDTSGSGYARTKDLNLEALVKRLEGKTQCLCGTLIPAGQTEHYRIYTAAMEIHKKVLVRVYWPTATNARGTVKYPGEMICSEAATLRFLKCKNLSIPVPTPICYDDDLDGRVGGAWIVTSFVKGDILANRIHDLTQTDLQNLRTALEHVYIKILQTTGTEFAAIGSIRDEANPLVHRQCGYTMGSMMFCPSDTTPLLCLEGSGPFSSARDWLLAVMDHRREGNLGDVREQPERHEENRVMVLNAVKEYDRVPLTSLVLEHVNFGPSNILVDPGDPTKIVGILGWAGARVVPFWGLEFFSNEKEWSDCGLVFRHAVMRRFSDGTWYDEDLLAVAWYARKWHLLKDMDGVLPLRYN</sequence>
<dbReference type="RefSeq" id="XP_060330477.1">
    <property type="nucleotide sequence ID" value="XM_060481923.1"/>
</dbReference>
<dbReference type="AlphaFoldDB" id="A0AA39KBN8"/>
<comment type="caution">
    <text evidence="1">The sequence shown here is derived from an EMBL/GenBank/DDBJ whole genome shotgun (WGS) entry which is preliminary data.</text>
</comment>
<dbReference type="PANTHER" id="PTHR21310:SF15">
    <property type="entry name" value="AMINOGLYCOSIDE PHOSPHOTRANSFERASE DOMAIN-CONTAINING PROTEIN"/>
    <property type="match status" value="1"/>
</dbReference>
<name>A0AA39KBN8_ARMTA</name>
<proteinExistence type="predicted"/>
<evidence type="ECO:0008006" key="3">
    <source>
        <dbReference type="Google" id="ProtNLM"/>
    </source>
</evidence>
<gene>
    <name evidence="1" type="ORF">EV420DRAFT_384397</name>
</gene>
<protein>
    <recommendedName>
        <fullName evidence="3">Aminoglycoside phosphotransferase domain-containing protein</fullName>
    </recommendedName>
</protein>
<evidence type="ECO:0000313" key="1">
    <source>
        <dbReference type="EMBL" id="KAK0458189.1"/>
    </source>
</evidence>
<dbReference type="SUPFAM" id="SSF56112">
    <property type="entry name" value="Protein kinase-like (PK-like)"/>
    <property type="match status" value="1"/>
</dbReference>
<keyword evidence="2" id="KW-1185">Reference proteome</keyword>
<dbReference type="Proteomes" id="UP001175211">
    <property type="component" value="Unassembled WGS sequence"/>
</dbReference>
<dbReference type="InterPro" id="IPR011009">
    <property type="entry name" value="Kinase-like_dom_sf"/>
</dbReference>
<dbReference type="EMBL" id="JAUEPS010000018">
    <property type="protein sequence ID" value="KAK0458189.1"/>
    <property type="molecule type" value="Genomic_DNA"/>
</dbReference>